<evidence type="ECO:0000256" key="1">
    <source>
        <dbReference type="SAM" id="MobiDB-lite"/>
    </source>
</evidence>
<dbReference type="SUPFAM" id="SSF56176">
    <property type="entry name" value="FAD-binding/transporter-associated domain-like"/>
    <property type="match status" value="1"/>
</dbReference>
<dbReference type="EMBL" id="JBHUHP010000002">
    <property type="protein sequence ID" value="MFD2090672.1"/>
    <property type="molecule type" value="Genomic_DNA"/>
</dbReference>
<dbReference type="PANTHER" id="PTHR43762">
    <property type="entry name" value="L-GULONOLACTONE OXIDASE"/>
    <property type="match status" value="1"/>
</dbReference>
<dbReference type="InterPro" id="IPR036318">
    <property type="entry name" value="FAD-bd_PCMH-like_sf"/>
</dbReference>
<dbReference type="InterPro" id="IPR010031">
    <property type="entry name" value="FAD_lactone_oxidase-like"/>
</dbReference>
<dbReference type="InterPro" id="IPR016169">
    <property type="entry name" value="FAD-bd_PCMH_sub2"/>
</dbReference>
<protein>
    <submittedName>
        <fullName evidence="3">FAD-dependent oxidoreductase</fullName>
    </submittedName>
</protein>
<dbReference type="PROSITE" id="PS51387">
    <property type="entry name" value="FAD_PCMH"/>
    <property type="match status" value="1"/>
</dbReference>
<organism evidence="3 4">
    <name type="scientific">Blastococcus deserti</name>
    <dbReference type="NCBI Taxonomy" id="2259033"/>
    <lineage>
        <taxon>Bacteria</taxon>
        <taxon>Bacillati</taxon>
        <taxon>Actinomycetota</taxon>
        <taxon>Actinomycetes</taxon>
        <taxon>Geodermatophilales</taxon>
        <taxon>Geodermatophilaceae</taxon>
        <taxon>Blastococcus</taxon>
    </lineage>
</organism>
<dbReference type="Gene3D" id="3.30.465.10">
    <property type="match status" value="1"/>
</dbReference>
<dbReference type="Pfam" id="PF01565">
    <property type="entry name" value="FAD_binding_4"/>
    <property type="match status" value="1"/>
</dbReference>
<comment type="caution">
    <text evidence="3">The sequence shown here is derived from an EMBL/GenBank/DDBJ whole genome shotgun (WGS) entry which is preliminary data.</text>
</comment>
<dbReference type="Proteomes" id="UP001597402">
    <property type="component" value="Unassembled WGS sequence"/>
</dbReference>
<feature type="domain" description="FAD-binding PCMH-type" evidence="2">
    <location>
        <begin position="68"/>
        <end position="240"/>
    </location>
</feature>
<sequence>MTTTRAGVRAGLPRQRGVPSPAEDPPPIPDSGGAPAWKKRINSHELFVHDSIDSLGFDWERVANPGIAPRFPRKIYLPQTTEDVVAAVREAKSLGEQLRVRSKGHSSNDLVVTDGGSVLLTEKLNGILEVDRAGMTATIQAGAVSAQIDDHLSEMGLGLPVIGDHNHITAGGFASVGGISPASHRFGLFVDTIERLQYVTWDGELVTCSREENAADFHKVLCGLGRHGVMATITVRLIDIDKYTTVLKNHQTHYWDVATFIDGAAQAIRNPGEALYERGVWIDFPRGDGGSFGLGQFSAYHPTEQTTYARLRDRVAYDALHGLGYVGGRLPAPLDQALKYVGMTGVVFSPAYATVKNVEFFTDKVLDSTVGDPTRMFIVLAPLDRFEELFRETYDLMRRYRAERDCFTFISVYVKGITSEYLATEGRGKQFCELMFFQGMSAGGMDEQALEDLVTELDDICIAHHGFRYMHTKTSKDPARRAEVDPNAYWTRMAEQQSAAAAKEEIVGA</sequence>
<evidence type="ECO:0000313" key="3">
    <source>
        <dbReference type="EMBL" id="MFD2090672.1"/>
    </source>
</evidence>
<keyword evidence="4" id="KW-1185">Reference proteome</keyword>
<dbReference type="RefSeq" id="WP_376871901.1">
    <property type="nucleotide sequence ID" value="NZ_JBHUHP010000002.1"/>
</dbReference>
<feature type="region of interest" description="Disordered" evidence="1">
    <location>
        <begin position="1"/>
        <end position="35"/>
    </location>
</feature>
<accession>A0ABW4X6H3</accession>
<gene>
    <name evidence="3" type="ORF">ACFSHS_03715</name>
</gene>
<evidence type="ECO:0000313" key="4">
    <source>
        <dbReference type="Proteomes" id="UP001597402"/>
    </source>
</evidence>
<name>A0ABW4X6H3_9ACTN</name>
<proteinExistence type="predicted"/>
<evidence type="ECO:0000259" key="2">
    <source>
        <dbReference type="PROSITE" id="PS51387"/>
    </source>
</evidence>
<dbReference type="InterPro" id="IPR016166">
    <property type="entry name" value="FAD-bd_PCMH"/>
</dbReference>
<dbReference type="PANTHER" id="PTHR43762:SF1">
    <property type="entry name" value="D-ARABINONO-1,4-LACTONE OXIDASE"/>
    <property type="match status" value="1"/>
</dbReference>
<dbReference type="InterPro" id="IPR006094">
    <property type="entry name" value="Oxid_FAD_bind_N"/>
</dbReference>
<reference evidence="4" key="1">
    <citation type="journal article" date="2019" name="Int. J. Syst. Evol. Microbiol.">
        <title>The Global Catalogue of Microorganisms (GCM) 10K type strain sequencing project: providing services to taxonomists for standard genome sequencing and annotation.</title>
        <authorList>
            <consortium name="The Broad Institute Genomics Platform"/>
            <consortium name="The Broad Institute Genome Sequencing Center for Infectious Disease"/>
            <person name="Wu L."/>
            <person name="Ma J."/>
        </authorList>
    </citation>
    <scope>NUCLEOTIDE SEQUENCE [LARGE SCALE GENOMIC DNA]</scope>
    <source>
        <strain evidence="4">JCM 3338</strain>
    </source>
</reference>